<evidence type="ECO:0000313" key="2">
    <source>
        <dbReference type="Proteomes" id="UP001302573"/>
    </source>
</evidence>
<proteinExistence type="predicted"/>
<protein>
    <submittedName>
        <fullName evidence="1">Uncharacterized protein</fullName>
    </submittedName>
</protein>
<sequence length="245" mass="27620">MSVSQPLKFLVLPPGVCHLEAPTLEGSRPHPGYPGNASRTWYDYAFVHAQRHNNLNVRVPTTHMSVGDKVVVSIFSGWLYELPAVVIQASHLQDGLVLVPFPANMMISCQGKSAHCSYRIERTPCVIAVSNPRRVRMESRIRETADVRTPAFVRPRILQEAGRRVFFIPAVGLTFGGKLEISCYDDALGLEVERNLPLPASGADFRHDITPWFNRRKSPRGWFAYSLSKVAGDRVFSELREYDNW</sequence>
<gene>
    <name evidence="1" type="ORF">VA602_04615</name>
</gene>
<dbReference type="Proteomes" id="UP001302573">
    <property type="component" value="Unassembled WGS sequence"/>
</dbReference>
<organism evidence="1 2">
    <name type="scientific">Pseudomonas machongensis</name>
    <dbReference type="NCBI Taxonomy" id="3110229"/>
    <lineage>
        <taxon>Bacteria</taxon>
        <taxon>Pseudomonadati</taxon>
        <taxon>Pseudomonadota</taxon>
        <taxon>Gammaproteobacteria</taxon>
        <taxon>Pseudomonadales</taxon>
        <taxon>Pseudomonadaceae</taxon>
        <taxon>Pseudomonas</taxon>
    </lineage>
</organism>
<dbReference type="RefSeq" id="WP_153774493.1">
    <property type="nucleotide sequence ID" value="NZ_JAYFUI010000057.1"/>
</dbReference>
<name>A0ABU5VB74_9PSED</name>
<reference evidence="1 2" key="1">
    <citation type="submission" date="2023-12" db="EMBL/GenBank/DDBJ databases">
        <title>Pseudomonas machongensis sp. nov., isolated from wilted pepper plants (Capsicum annuum).</title>
        <authorList>
            <person name="Qiu M."/>
            <person name="Li Y."/>
            <person name="Liu Q."/>
            <person name="Zhang X."/>
            <person name="Huang Y."/>
            <person name="Guo R."/>
            <person name="Hu M."/>
            <person name="Zhou J."/>
            <person name="Zhou X."/>
        </authorList>
    </citation>
    <scope>NUCLEOTIDE SEQUENCE [LARGE SCALE GENOMIC DNA]</scope>
    <source>
        <strain evidence="1 2">MH2</strain>
    </source>
</reference>
<comment type="caution">
    <text evidence="1">The sequence shown here is derived from an EMBL/GenBank/DDBJ whole genome shotgun (WGS) entry which is preliminary data.</text>
</comment>
<keyword evidence="2" id="KW-1185">Reference proteome</keyword>
<dbReference type="EMBL" id="JAYFUI010000057">
    <property type="protein sequence ID" value="MEA5670615.1"/>
    <property type="molecule type" value="Genomic_DNA"/>
</dbReference>
<accession>A0ABU5VB74</accession>
<evidence type="ECO:0000313" key="1">
    <source>
        <dbReference type="EMBL" id="MEA5670615.1"/>
    </source>
</evidence>